<dbReference type="KEGG" id="tfa:BW733_12900"/>
<dbReference type="Proteomes" id="UP000188235">
    <property type="component" value="Chromosome"/>
</dbReference>
<feature type="domain" description="Integrase catalytic" evidence="2">
    <location>
        <begin position="163"/>
        <end position="343"/>
    </location>
</feature>
<feature type="compositionally biased region" description="Polar residues" evidence="1">
    <location>
        <begin position="405"/>
        <end position="420"/>
    </location>
</feature>
<dbReference type="EMBL" id="CP019607">
    <property type="protein sequence ID" value="AQP51579.1"/>
    <property type="molecule type" value="Genomic_DNA"/>
</dbReference>
<evidence type="ECO:0000256" key="1">
    <source>
        <dbReference type="SAM" id="MobiDB-lite"/>
    </source>
</evidence>
<dbReference type="GO" id="GO:0015074">
    <property type="term" value="P:DNA integration"/>
    <property type="evidence" value="ECO:0007669"/>
    <property type="project" value="InterPro"/>
</dbReference>
<protein>
    <recommendedName>
        <fullName evidence="2">Integrase catalytic domain-containing protein</fullName>
    </recommendedName>
</protein>
<dbReference type="EMBL" id="CP019607">
    <property type="protein sequence ID" value="AQP49788.1"/>
    <property type="molecule type" value="Genomic_DNA"/>
</dbReference>
<name>A0A1Q2D0X8_9ACTN</name>
<dbReference type="EMBL" id="CP019607">
    <property type="protein sequence ID" value="AQP51736.1"/>
    <property type="molecule type" value="Genomic_DNA"/>
</dbReference>
<evidence type="ECO:0000313" key="9">
    <source>
        <dbReference type="EMBL" id="AQP51736.1"/>
    </source>
</evidence>
<dbReference type="STRING" id="399497.BW733_02030"/>
<evidence type="ECO:0000313" key="5">
    <source>
        <dbReference type="EMBL" id="AQP50420.1"/>
    </source>
</evidence>
<dbReference type="EMBL" id="CP019607">
    <property type="protein sequence ID" value="AQP50420.1"/>
    <property type="molecule type" value="Genomic_DNA"/>
</dbReference>
<evidence type="ECO:0000313" key="3">
    <source>
        <dbReference type="EMBL" id="AQP49788.1"/>
    </source>
</evidence>
<dbReference type="KEGG" id="tfa:BW733_03335"/>
<feature type="region of interest" description="Disordered" evidence="1">
    <location>
        <begin position="401"/>
        <end position="420"/>
    </location>
</feature>
<dbReference type="EMBL" id="CP019607">
    <property type="protein sequence ID" value="AQP51413.1"/>
    <property type="molecule type" value="Genomic_DNA"/>
</dbReference>
<dbReference type="AlphaFoldDB" id="A0A1Q2D0X8"/>
<proteinExistence type="predicted"/>
<dbReference type="Gene3D" id="3.30.420.10">
    <property type="entry name" value="Ribonuclease H-like superfamily/Ribonuclease H"/>
    <property type="match status" value="1"/>
</dbReference>
<evidence type="ECO:0000259" key="2">
    <source>
        <dbReference type="PROSITE" id="PS50994"/>
    </source>
</evidence>
<dbReference type="EMBL" id="CP019607">
    <property type="protein sequence ID" value="AQP50014.1"/>
    <property type="molecule type" value="Genomic_DNA"/>
</dbReference>
<dbReference type="PROSITE" id="PS50994">
    <property type="entry name" value="INTEGRASE"/>
    <property type="match status" value="1"/>
</dbReference>
<evidence type="ECO:0000313" key="7">
    <source>
        <dbReference type="EMBL" id="AQP51413.1"/>
    </source>
</evidence>
<evidence type="ECO:0000313" key="4">
    <source>
        <dbReference type="EMBL" id="AQP50014.1"/>
    </source>
</evidence>
<evidence type="ECO:0000313" key="10">
    <source>
        <dbReference type="EMBL" id="AQP51921.1"/>
    </source>
</evidence>
<dbReference type="SUPFAM" id="SSF53098">
    <property type="entry name" value="Ribonuclease H-like"/>
    <property type="match status" value="1"/>
</dbReference>
<evidence type="ECO:0000313" key="6">
    <source>
        <dbReference type="EMBL" id="AQP51273.1"/>
    </source>
</evidence>
<dbReference type="InterPro" id="IPR001584">
    <property type="entry name" value="Integrase_cat-core"/>
</dbReference>
<dbReference type="InterPro" id="IPR036397">
    <property type="entry name" value="RNaseH_sf"/>
</dbReference>
<evidence type="ECO:0000313" key="11">
    <source>
        <dbReference type="Proteomes" id="UP000188235"/>
    </source>
</evidence>
<reference evidence="10 11" key="1">
    <citation type="journal article" date="2008" name="Int. J. Syst. Evol. Microbiol.">
        <title>Tessaracoccus flavescens sp. nov., isolated from marine sediment.</title>
        <authorList>
            <person name="Lee D.W."/>
            <person name="Lee S.D."/>
        </authorList>
    </citation>
    <scope>NUCLEOTIDE SEQUENCE [LARGE SCALE GENOMIC DNA]</scope>
    <source>
        <strain evidence="10 11">SST-39T</strain>
    </source>
</reference>
<dbReference type="KEGG" id="tfa:BW733_13785"/>
<evidence type="ECO:0000313" key="8">
    <source>
        <dbReference type="EMBL" id="AQP51579.1"/>
    </source>
</evidence>
<dbReference type="InterPro" id="IPR012337">
    <property type="entry name" value="RNaseH-like_sf"/>
</dbReference>
<dbReference type="EMBL" id="CP019607">
    <property type="protein sequence ID" value="AQP51921.1"/>
    <property type="molecule type" value="Genomic_DNA"/>
</dbReference>
<dbReference type="GO" id="GO:0003676">
    <property type="term" value="F:nucleic acid binding"/>
    <property type="evidence" value="ECO:0007669"/>
    <property type="project" value="InterPro"/>
</dbReference>
<accession>A0A1Q2D0X8</accession>
<dbReference type="OrthoDB" id="2370461at2"/>
<dbReference type="EMBL" id="CP019607">
    <property type="protein sequence ID" value="AQP51273.1"/>
    <property type="molecule type" value="Genomic_DNA"/>
</dbReference>
<organism evidence="10 11">
    <name type="scientific">Tessaracoccus flavescens</name>
    <dbReference type="NCBI Taxonomy" id="399497"/>
    <lineage>
        <taxon>Bacteria</taxon>
        <taxon>Bacillati</taxon>
        <taxon>Actinomycetota</taxon>
        <taxon>Actinomycetes</taxon>
        <taxon>Propionibacteriales</taxon>
        <taxon>Propionibacteriaceae</taxon>
        <taxon>Tessaracoccus</taxon>
    </lineage>
</organism>
<dbReference type="KEGG" id="tfa:BW733_10965"/>
<reference evidence="10" key="2">
    <citation type="submission" date="2017-02" db="EMBL/GenBank/DDBJ databases">
        <authorList>
            <person name="Peterson S.W."/>
        </authorList>
    </citation>
    <scope>NUCLEOTIDE SEQUENCE</scope>
    <source>
        <strain evidence="10">SST-39T</strain>
    </source>
</reference>
<dbReference type="Pfam" id="PF00665">
    <property type="entry name" value="rve"/>
    <property type="match status" value="1"/>
</dbReference>
<dbReference type="KEGG" id="tfa:BW733_02030"/>
<sequence>MAQRKAITTAQAKAWTKATKAEKAAILDAVVQVTGWHRDHARKMLRRAATGQMPGPRKPREAIRRYDTHVTEALVRCWAMLDGIASKRLAAALPRLLAALERLDRLDMSVEVRDQLLAMSPATMDRHLQPYRTGLIAAKGIAHTKPGSLLKSSIPLKTWAEWNDTEPGFIEIDLVGHEGGDNNGTFHYSLNATDIATGWTETCTVRSKGERIVAAGLDQLIGRFPFLILGIHSDNGSEFINHHLSRYCNLRQITFTRGRPSHSNDQAHIEQKNWSIVRRAVGYWRYDTARELDLLNHLWPAWNTRNNLLMPSQKLISKTRTGAKVTKRHDTATTPADRLLRDHPDTLTPAEHAALHDRLDTVDPIELGDQIAVIQGNLLDLAKRRGAVQRRAKRNHVYLSRTKITRASSDEATTQTKRAS</sequence>
<keyword evidence="11" id="KW-1185">Reference proteome</keyword>
<gene>
    <name evidence="3" type="ORF">BW733_02030</name>
    <name evidence="4" type="ORF">BW733_03335</name>
    <name evidence="5" type="ORF">BW733_05820</name>
    <name evidence="6" type="ORF">BW733_10965</name>
    <name evidence="7" type="ORF">BW733_11885</name>
    <name evidence="8" type="ORF">BW733_12900</name>
    <name evidence="9" type="ORF">BW733_13785</name>
    <name evidence="10" type="ORF">BW733_14910</name>
</gene>
<dbReference type="KEGG" id="tfa:BW733_05820"/>
<dbReference type="KEGG" id="tfa:BW733_11885"/>
<dbReference type="KEGG" id="tfa:BW733_14910"/>